<accession>A0A221V315</accession>
<dbReference type="EC" id="2.4.1.187" evidence="3"/>
<evidence type="ECO:0000313" key="3">
    <source>
        <dbReference type="EMBL" id="ASO07979.1"/>
    </source>
</evidence>
<keyword evidence="2 3" id="KW-0808">Transferase</keyword>
<dbReference type="CDD" id="cd06533">
    <property type="entry name" value="Glyco_transf_WecG_TagA"/>
    <property type="match status" value="1"/>
</dbReference>
<evidence type="ECO:0000256" key="1">
    <source>
        <dbReference type="ARBA" id="ARBA00022676"/>
    </source>
</evidence>
<dbReference type="NCBIfam" id="TIGR00696">
    <property type="entry name" value="wecG_tagA_cpsF"/>
    <property type="match status" value="1"/>
</dbReference>
<dbReference type="PANTHER" id="PTHR34136">
    <property type="match status" value="1"/>
</dbReference>
<dbReference type="EMBL" id="CP022515">
    <property type="protein sequence ID" value="ASO07979.1"/>
    <property type="molecule type" value="Genomic_DNA"/>
</dbReference>
<evidence type="ECO:0000313" key="4">
    <source>
        <dbReference type="Proteomes" id="UP000204551"/>
    </source>
</evidence>
<dbReference type="RefSeq" id="WP_093980144.1">
    <property type="nucleotide sequence ID" value="NZ_CP022515.1"/>
</dbReference>
<keyword evidence="1 3" id="KW-0328">Glycosyltransferase</keyword>
<dbReference type="GO" id="GO:0047244">
    <property type="term" value="F:N-acetylglucosaminyldiphosphoundecaprenol N-acetyl-beta-D-mannosaminyltransferase activity"/>
    <property type="evidence" value="ECO:0007669"/>
    <property type="project" value="UniProtKB-EC"/>
</dbReference>
<proteinExistence type="predicted"/>
<protein>
    <submittedName>
        <fullName evidence="3">Putative N-acetylmannosaminyltransferase</fullName>
        <ecNumber evidence="3">2.4.1.187</ecNumber>
    </submittedName>
</protein>
<dbReference type="AlphaFoldDB" id="A0A221V315"/>
<dbReference type="InterPro" id="IPR004629">
    <property type="entry name" value="WecG_TagA_CpsF"/>
</dbReference>
<dbReference type="Proteomes" id="UP000204551">
    <property type="component" value="Chromosome"/>
</dbReference>
<reference evidence="3 4" key="1">
    <citation type="submission" date="2017-07" db="EMBL/GenBank/DDBJ databases">
        <title>Genome Sequence of Arenibacter algicola Strain SMS7 Isolated from a culture of the Diatom Skeletonema marinoi.</title>
        <authorList>
            <person name="Topel M."/>
            <person name="Pinder M.I.M."/>
            <person name="Johansson O.N."/>
            <person name="Kourtchenko O."/>
            <person name="Godhe A."/>
            <person name="Clarke A.K."/>
        </authorList>
    </citation>
    <scope>NUCLEOTIDE SEQUENCE [LARGE SCALE GENOMIC DNA]</scope>
    <source>
        <strain evidence="3 4">SMS7</strain>
    </source>
</reference>
<dbReference type="Pfam" id="PF03808">
    <property type="entry name" value="Glyco_tran_WecG"/>
    <property type="match status" value="1"/>
</dbReference>
<dbReference type="KEGG" id="aalg:AREALGSMS7_04581"/>
<gene>
    <name evidence="3" type="ORF">AREALGSMS7_04581</name>
</gene>
<sequence length="245" mass="27905">MNRFFIDKIGISKVNLNTTLKFIIEAIENKKYGYVCVTNARTVYISNHDSEYCKIQNDSLLTIPDGMPLVWIANNKGVKEVNKTSGKDLMDEIFKISVEKGYSHYFYGCSQETIDLLRKNIRTLYPGLDIKAAISPPFQPLGDYNIEALATEVNALSPTFFWCGLGAPKQERLMALLQPHLQKTIAVGVGLAFEYFAGTVKRVPEWMQKSGLEWSYRLAQQPKNIKRAIKPLSWVFFKLIASKFF</sequence>
<evidence type="ECO:0000256" key="2">
    <source>
        <dbReference type="ARBA" id="ARBA00022679"/>
    </source>
</evidence>
<dbReference type="PANTHER" id="PTHR34136:SF1">
    <property type="entry name" value="UDP-N-ACETYL-D-MANNOSAMINURONIC ACID TRANSFERASE"/>
    <property type="match status" value="1"/>
</dbReference>
<name>A0A221V315_9FLAO</name>
<organism evidence="3 4">
    <name type="scientific">Arenibacter algicola</name>
    <dbReference type="NCBI Taxonomy" id="616991"/>
    <lineage>
        <taxon>Bacteria</taxon>
        <taxon>Pseudomonadati</taxon>
        <taxon>Bacteroidota</taxon>
        <taxon>Flavobacteriia</taxon>
        <taxon>Flavobacteriales</taxon>
        <taxon>Flavobacteriaceae</taxon>
        <taxon>Arenibacter</taxon>
    </lineage>
</organism>